<dbReference type="InterPro" id="IPR011013">
    <property type="entry name" value="Gal_mutarotase_sf_dom"/>
</dbReference>
<protein>
    <submittedName>
        <fullName evidence="1">Aldose 1-epimerase</fullName>
    </submittedName>
</protein>
<name>A0ABU9BX37_9BURK</name>
<dbReference type="CDD" id="cd09021">
    <property type="entry name" value="Aldose_epim_Ec_YphB"/>
    <property type="match status" value="1"/>
</dbReference>
<evidence type="ECO:0000313" key="1">
    <source>
        <dbReference type="EMBL" id="MEK8034411.1"/>
    </source>
</evidence>
<dbReference type="RefSeq" id="WP_341428838.1">
    <property type="nucleotide sequence ID" value="NZ_JBBUTG010000028.1"/>
</dbReference>
<dbReference type="Gene3D" id="2.70.98.10">
    <property type="match status" value="1"/>
</dbReference>
<reference evidence="1 2" key="1">
    <citation type="submission" date="2024-04" db="EMBL/GenBank/DDBJ databases">
        <title>Novel species of the genus Ideonella isolated from streams.</title>
        <authorList>
            <person name="Lu H."/>
        </authorList>
    </citation>
    <scope>NUCLEOTIDE SEQUENCE [LARGE SCALE GENOMIC DNA]</scope>
    <source>
        <strain evidence="1 2">DXS29W</strain>
    </source>
</reference>
<evidence type="ECO:0000313" key="2">
    <source>
        <dbReference type="Proteomes" id="UP001371218"/>
    </source>
</evidence>
<sequence>MHVRRASPEEGLAITTSTSIELTAGELRLALRPDLGGCMAGLWLGDLPVLRSTEPAGLATSRLAGNYPLAPYSNRLGFRRFRWMGHDYTTQPNFDDNPHSVHGVAWQRPWAVVSSDAQRAELSYEHQPDAHWPFAFEVRQVFELTPESLTTRLIITNRADIPQPVGLGWHPYFPKRTRSRLHIELTDRWEPDASGLPTRKVPQAGIDGDIAHLDFDNCFEGWRGDAKIRDEKMRMSLRASTPYLVVFTPQNKPYFCVEPVTHVSNAIHMADPQAHGLRKLAPGETFEAWFTLDIARV</sequence>
<organism evidence="1 2">
    <name type="scientific">Ideonella lacteola</name>
    <dbReference type="NCBI Taxonomy" id="2984193"/>
    <lineage>
        <taxon>Bacteria</taxon>
        <taxon>Pseudomonadati</taxon>
        <taxon>Pseudomonadota</taxon>
        <taxon>Betaproteobacteria</taxon>
        <taxon>Burkholderiales</taxon>
        <taxon>Sphaerotilaceae</taxon>
        <taxon>Ideonella</taxon>
    </lineage>
</organism>
<accession>A0ABU9BX37</accession>
<dbReference type="EMBL" id="JBBUTG010000028">
    <property type="protein sequence ID" value="MEK8034411.1"/>
    <property type="molecule type" value="Genomic_DNA"/>
</dbReference>
<proteinExistence type="predicted"/>
<dbReference type="InterPro" id="IPR014718">
    <property type="entry name" value="GH-type_carb-bd"/>
</dbReference>
<dbReference type="Proteomes" id="UP001371218">
    <property type="component" value="Unassembled WGS sequence"/>
</dbReference>
<dbReference type="Pfam" id="PF01263">
    <property type="entry name" value="Aldose_epim"/>
    <property type="match status" value="1"/>
</dbReference>
<keyword evidence="2" id="KW-1185">Reference proteome</keyword>
<dbReference type="InterPro" id="IPR008183">
    <property type="entry name" value="Aldose_1/G6P_1-epimerase"/>
</dbReference>
<gene>
    <name evidence="1" type="ORF">AACH06_26585</name>
</gene>
<dbReference type="SUPFAM" id="SSF74650">
    <property type="entry name" value="Galactose mutarotase-like"/>
    <property type="match status" value="1"/>
</dbReference>
<comment type="caution">
    <text evidence="1">The sequence shown here is derived from an EMBL/GenBank/DDBJ whole genome shotgun (WGS) entry which is preliminary data.</text>
</comment>